<dbReference type="Proteomes" id="UP001500840">
    <property type="component" value="Unassembled WGS sequence"/>
</dbReference>
<evidence type="ECO:0000259" key="2">
    <source>
        <dbReference type="Pfam" id="PF13472"/>
    </source>
</evidence>
<dbReference type="Pfam" id="PF13472">
    <property type="entry name" value="Lipase_GDSL_2"/>
    <property type="match status" value="1"/>
</dbReference>
<keyword evidence="4" id="KW-1185">Reference proteome</keyword>
<protein>
    <recommendedName>
        <fullName evidence="2">SGNH hydrolase-type esterase domain-containing protein</fullName>
    </recommendedName>
</protein>
<name>A0ABP8NVK0_9BACT</name>
<dbReference type="InterPro" id="IPR013830">
    <property type="entry name" value="SGNH_hydro"/>
</dbReference>
<proteinExistence type="predicted"/>
<keyword evidence="1" id="KW-0732">Signal</keyword>
<evidence type="ECO:0000313" key="3">
    <source>
        <dbReference type="EMBL" id="GAA4472027.1"/>
    </source>
</evidence>
<feature type="domain" description="SGNH hydrolase-type esterase" evidence="2">
    <location>
        <begin position="260"/>
        <end position="435"/>
    </location>
</feature>
<evidence type="ECO:0000313" key="4">
    <source>
        <dbReference type="Proteomes" id="UP001500840"/>
    </source>
</evidence>
<comment type="caution">
    <text evidence="3">The sequence shown here is derived from an EMBL/GenBank/DDBJ whole genome shotgun (WGS) entry which is preliminary data.</text>
</comment>
<dbReference type="SUPFAM" id="SSF52266">
    <property type="entry name" value="SGNH hydrolase"/>
    <property type="match status" value="1"/>
</dbReference>
<feature type="signal peptide" evidence="1">
    <location>
        <begin position="1"/>
        <end position="27"/>
    </location>
</feature>
<dbReference type="Gene3D" id="3.40.50.1110">
    <property type="entry name" value="SGNH hydrolase"/>
    <property type="match status" value="1"/>
</dbReference>
<accession>A0ABP8NVK0</accession>
<feature type="chain" id="PRO_5046534969" description="SGNH hydrolase-type esterase domain-containing protein" evidence="1">
    <location>
        <begin position="28"/>
        <end position="450"/>
    </location>
</feature>
<gene>
    <name evidence="3" type="ORF">GCM10023156_67660</name>
</gene>
<organism evidence="3 4">
    <name type="scientific">Novipirellula rosea</name>
    <dbReference type="NCBI Taxonomy" id="1031540"/>
    <lineage>
        <taxon>Bacteria</taxon>
        <taxon>Pseudomonadati</taxon>
        <taxon>Planctomycetota</taxon>
        <taxon>Planctomycetia</taxon>
        <taxon>Pirellulales</taxon>
        <taxon>Pirellulaceae</taxon>
        <taxon>Novipirellula</taxon>
    </lineage>
</organism>
<reference evidence="4" key="1">
    <citation type="journal article" date="2019" name="Int. J. Syst. Evol. Microbiol.">
        <title>The Global Catalogue of Microorganisms (GCM) 10K type strain sequencing project: providing services to taxonomists for standard genome sequencing and annotation.</title>
        <authorList>
            <consortium name="The Broad Institute Genomics Platform"/>
            <consortium name="The Broad Institute Genome Sequencing Center for Infectious Disease"/>
            <person name="Wu L."/>
            <person name="Ma J."/>
        </authorList>
    </citation>
    <scope>NUCLEOTIDE SEQUENCE [LARGE SCALE GENOMIC DNA]</scope>
    <source>
        <strain evidence="4">JCM 17759</strain>
    </source>
</reference>
<sequence length="450" mass="49750">MKPTLILTTVLLLSQSIAICCVTSVAAKDPITTPAEVQVTGAWTVSVTVPGPDAVAAELTIPGPEIVTVTHEKYDRLPDFDAKTKAGWRKGVRFKGVVAAECTVEGSLDPASVVVQAGLEPEAMTFRKGIDYDADLVAGTIGRLPQGAIAPDQPVYIDYQYTKQRIDSVVLDGKGRIVLKTGTPHTVMPEPPTLDAGETRLANIYLPARLDALTEDHLFPILETAYPEPPVNGSSVAERLLPKSLNKLQSGEPLRILVWGDSVSTFNRYQTMFVERLKSRYPNAKIELVTEAWGGRNTGSYLSEPPGSEHNYQEKVLNRKPDLIVSEFVNDSGLSETQVEERYGKILADFREIGAEWIILTPHYIRPSWMGFSNQQNIDDDPRGYVKGVRAFAQQNQIAVAEGSLRYGRLWRQGIPYITLMENNINHPNVDGHRIFADSLMALFPIVRRK</sequence>
<dbReference type="EMBL" id="BAABGA010000120">
    <property type="protein sequence ID" value="GAA4472027.1"/>
    <property type="molecule type" value="Genomic_DNA"/>
</dbReference>
<evidence type="ECO:0000256" key="1">
    <source>
        <dbReference type="SAM" id="SignalP"/>
    </source>
</evidence>
<dbReference type="InterPro" id="IPR036514">
    <property type="entry name" value="SGNH_hydro_sf"/>
</dbReference>
<dbReference type="CDD" id="cd00229">
    <property type="entry name" value="SGNH_hydrolase"/>
    <property type="match status" value="1"/>
</dbReference>